<protein>
    <submittedName>
        <fullName evidence="1">Uncharacterized protein</fullName>
    </submittedName>
</protein>
<reference evidence="1 2" key="1">
    <citation type="submission" date="2016-12" db="EMBL/GenBank/DDBJ databases">
        <authorList>
            <person name="Song W.-J."/>
            <person name="Kurnit D.M."/>
        </authorList>
    </citation>
    <scope>NUCLEOTIDE SEQUENCE [LARGE SCALE GENOMIC DNA]</scope>
    <source>
        <strain evidence="1 2">STM7296</strain>
    </source>
</reference>
<sequence length="70" mass="7809">MLERLHSAVQRPLLRAGTEGGGRMQFEIRVAETTDLSVVRQITERACSLGSGSRIPSTACYRRSHLTHRT</sequence>
<dbReference type="EMBL" id="CYGX02000071">
    <property type="protein sequence ID" value="SIT47035.1"/>
    <property type="molecule type" value="Genomic_DNA"/>
</dbReference>
<keyword evidence="2" id="KW-1185">Reference proteome</keyword>
<accession>A0A1N7SJ67</accession>
<evidence type="ECO:0000313" key="1">
    <source>
        <dbReference type="EMBL" id="SIT47035.1"/>
    </source>
</evidence>
<evidence type="ECO:0000313" key="2">
    <source>
        <dbReference type="Proteomes" id="UP000187012"/>
    </source>
</evidence>
<name>A0A1N7SJ67_9BURK</name>
<proteinExistence type="predicted"/>
<gene>
    <name evidence="1" type="ORF">BN2475_710015</name>
</gene>
<organism evidence="1 2">
    <name type="scientific">Paraburkholderia ribeironis</name>
    <dbReference type="NCBI Taxonomy" id="1247936"/>
    <lineage>
        <taxon>Bacteria</taxon>
        <taxon>Pseudomonadati</taxon>
        <taxon>Pseudomonadota</taxon>
        <taxon>Betaproteobacteria</taxon>
        <taxon>Burkholderiales</taxon>
        <taxon>Burkholderiaceae</taxon>
        <taxon>Paraburkholderia</taxon>
    </lineage>
</organism>
<dbReference type="AlphaFoldDB" id="A0A1N7SJ67"/>
<dbReference type="Proteomes" id="UP000187012">
    <property type="component" value="Unassembled WGS sequence"/>
</dbReference>